<dbReference type="Gene3D" id="2.30.310.10">
    <property type="entry name" value="ibrinogen binding protein from staphylococcus aureus domain"/>
    <property type="match status" value="1"/>
</dbReference>
<evidence type="ECO:0000256" key="2">
    <source>
        <dbReference type="ARBA" id="ARBA00022730"/>
    </source>
</evidence>
<comment type="function">
    <text evidence="5">Key component of the ribosome quality control system (RQC), a ribosome-associated complex that mediates the extraction of incompletely synthesized nascent chains from stalled ribosomes and their subsequent degradation. RqcH recruits Ala-charged tRNA, and with RqcP directs the elongation of stalled nascent chains on 50S ribosomal subunits, leading to non-templated C-terminal alanine extensions (Ala tail). The Ala tail promotes nascent chain degradation. May add between 1 and at least 8 Ala residues. Binds to stalled 50S ribosomal subunits.</text>
</comment>
<evidence type="ECO:0000313" key="7">
    <source>
        <dbReference type="EMBL" id="MCU6696515.1"/>
    </source>
</evidence>
<dbReference type="Proteomes" id="UP001652461">
    <property type="component" value="Unassembled WGS sequence"/>
</dbReference>
<accession>A0ABT2RW27</accession>
<name>A0ABT2RW27_9FIRM</name>
<feature type="domain" description="NFACT RNA-binding" evidence="6">
    <location>
        <begin position="472"/>
        <end position="566"/>
    </location>
</feature>
<dbReference type="Gene3D" id="1.10.8.50">
    <property type="match status" value="1"/>
</dbReference>
<evidence type="ECO:0000256" key="3">
    <source>
        <dbReference type="ARBA" id="ARBA00022884"/>
    </source>
</evidence>
<keyword evidence="3 5" id="KW-0694">RNA-binding</keyword>
<keyword evidence="2 5" id="KW-0699">rRNA-binding</keyword>
<evidence type="ECO:0000259" key="6">
    <source>
        <dbReference type="Pfam" id="PF05670"/>
    </source>
</evidence>
<reference evidence="7 8" key="1">
    <citation type="journal article" date="2021" name="ISME Commun">
        <title>Automated analysis of genomic sequences facilitates high-throughput and comprehensive description of bacteria.</title>
        <authorList>
            <person name="Hitch T.C.A."/>
        </authorList>
    </citation>
    <scope>NUCLEOTIDE SEQUENCE [LARGE SCALE GENOMIC DNA]</scope>
    <source>
        <strain evidence="7 8">Sanger_04</strain>
    </source>
</reference>
<gene>
    <name evidence="5" type="primary">rqcH</name>
    <name evidence="7" type="ORF">OCV63_06325</name>
</gene>
<dbReference type="InterPro" id="IPR051608">
    <property type="entry name" value="RQC_Subunit_NEMF"/>
</dbReference>
<dbReference type="InterPro" id="IPR043682">
    <property type="entry name" value="RqcH_bacterial"/>
</dbReference>
<dbReference type="Pfam" id="PF05833">
    <property type="entry name" value="NFACT_N"/>
    <property type="match status" value="1"/>
</dbReference>
<keyword evidence="1 5" id="KW-0820">tRNA-binding</keyword>
<sequence>MAFDGITVSCLRKELSDKLTGGRITKIVQSEADELLLTIKNNANQYRLLLSASASLPLVYLTDRNKPAPMTAPGFCMLLRKHLGGGRIVAVTQPSLERILHFHIEHLDEMGDLCRKTLIVELMGKHSNLIFCREDGMILDSIKHVSLAVSSVREVLPGRTYFIPHTQDKLDPLTANPVEMVSAICQKPMPLSKAIYTTLTGFSPVMAEELCHRASVESARPAGALEAPEREMLAHQLLRLMETVQAGDFKPHIYYKNADSTADTVFPQPGQNLDPAEFSAVPLTMYGDLTDQAFDSISALLESYYASKNTLTRIRQKSSDLRRIVQTALERSRKKYDLQSRQLADTEKREKYQIWGELIHTYGYGVPEGAKSMQALNYYTNEEVTIPLDPTLSAQENAKKYFDKYGKLKRTFEAVTTLLTETRAEVEHLESVQTALDMALSEEDLVQIKEELVESGYIRRKGGGKKVKITSKPYHYLSSDGFDIYVGKNNYQNDELTFQFATGNDWWFHAKGAPGSHVIVKTNGQELPDRTFEEAGKLAAYYSKNRGGDKVEIDYVQKKQVKKPGGAKPGFVVYYTNYSLMIDSDISGIRQVD</sequence>
<evidence type="ECO:0000256" key="4">
    <source>
        <dbReference type="ARBA" id="ARBA00022917"/>
    </source>
</evidence>
<evidence type="ECO:0000313" key="8">
    <source>
        <dbReference type="Proteomes" id="UP001652461"/>
    </source>
</evidence>
<comment type="similarity">
    <text evidence="5">Belongs to the NEMF family.</text>
</comment>
<keyword evidence="8" id="KW-1185">Reference proteome</keyword>
<dbReference type="InterPro" id="IPR008532">
    <property type="entry name" value="NFACT_RNA-bd"/>
</dbReference>
<dbReference type="PANTHER" id="PTHR15239:SF6">
    <property type="entry name" value="RIBOSOME QUALITY CONTROL COMPLEX SUBUNIT NEMF"/>
    <property type="match status" value="1"/>
</dbReference>
<dbReference type="RefSeq" id="WP_158362873.1">
    <property type="nucleotide sequence ID" value="NZ_JAOQKC010000006.1"/>
</dbReference>
<comment type="subunit">
    <text evidence="5">Associates with stalled 50S ribosomal subunits. Binds to RqcP.</text>
</comment>
<evidence type="ECO:0000256" key="1">
    <source>
        <dbReference type="ARBA" id="ARBA00022555"/>
    </source>
</evidence>
<evidence type="ECO:0000256" key="5">
    <source>
        <dbReference type="HAMAP-Rule" id="MF_00844"/>
    </source>
</evidence>
<dbReference type="PANTHER" id="PTHR15239">
    <property type="entry name" value="NUCLEAR EXPORT MEDIATOR FACTOR NEMF"/>
    <property type="match status" value="1"/>
</dbReference>
<dbReference type="HAMAP" id="MF_00844_B">
    <property type="entry name" value="RqcH_B"/>
    <property type="match status" value="1"/>
</dbReference>
<dbReference type="Pfam" id="PF05670">
    <property type="entry name" value="NFACT-R_1"/>
    <property type="match status" value="1"/>
</dbReference>
<keyword evidence="4 5" id="KW-0648">Protein biosynthesis</keyword>
<comment type="caution">
    <text evidence="7">The sequence shown here is derived from an EMBL/GenBank/DDBJ whole genome shotgun (WGS) entry which is preliminary data.</text>
</comment>
<dbReference type="EMBL" id="JAOQKC010000006">
    <property type="protein sequence ID" value="MCU6696515.1"/>
    <property type="molecule type" value="Genomic_DNA"/>
</dbReference>
<proteinExistence type="inferred from homology"/>
<organism evidence="7 8">
    <name type="scientific">Laedolimicola ammoniilytica</name>
    <dbReference type="NCBI Taxonomy" id="2981771"/>
    <lineage>
        <taxon>Bacteria</taxon>
        <taxon>Bacillati</taxon>
        <taxon>Bacillota</taxon>
        <taxon>Clostridia</taxon>
        <taxon>Lachnospirales</taxon>
        <taxon>Lachnospiraceae</taxon>
        <taxon>Laedolimicola</taxon>
    </lineage>
</organism>
<protein>
    <recommendedName>
        <fullName evidence="5">Rqc2 homolog RqcH</fullName>
        <shortName evidence="5">RqcH</shortName>
    </recommendedName>
</protein>